<dbReference type="Gene3D" id="3.40.630.30">
    <property type="match status" value="1"/>
</dbReference>
<dbReference type="EMBL" id="CAFBOJ010000145">
    <property type="protein sequence ID" value="CAB4987846.1"/>
    <property type="molecule type" value="Genomic_DNA"/>
</dbReference>
<dbReference type="PROSITE" id="PS51186">
    <property type="entry name" value="GNAT"/>
    <property type="match status" value="1"/>
</dbReference>
<reference evidence="10" key="1">
    <citation type="submission" date="2020-05" db="EMBL/GenBank/DDBJ databases">
        <authorList>
            <person name="Chiriac C."/>
            <person name="Salcher M."/>
            <person name="Ghai R."/>
            <person name="Kavagutti S V."/>
        </authorList>
    </citation>
    <scope>NUCLEOTIDE SEQUENCE</scope>
</reference>
<evidence type="ECO:0000313" key="8">
    <source>
        <dbReference type="EMBL" id="CAB4987846.1"/>
    </source>
</evidence>
<evidence type="ECO:0000313" key="5">
    <source>
        <dbReference type="EMBL" id="CAB4825362.1"/>
    </source>
</evidence>
<dbReference type="EMBL" id="CAFBRB010000092">
    <property type="protein sequence ID" value="CAB5076090.1"/>
    <property type="molecule type" value="Genomic_DNA"/>
</dbReference>
<dbReference type="PANTHER" id="PTHR39173:SF1">
    <property type="entry name" value="ACETYLTRANSFERASE"/>
    <property type="match status" value="1"/>
</dbReference>
<feature type="domain" description="N-acetyltransferase" evidence="1">
    <location>
        <begin position="9"/>
        <end position="160"/>
    </location>
</feature>
<name>A0A6J7VCL2_9ZZZZ</name>
<dbReference type="Pfam" id="PF13302">
    <property type="entry name" value="Acetyltransf_3"/>
    <property type="match status" value="1"/>
</dbReference>
<evidence type="ECO:0000313" key="10">
    <source>
        <dbReference type="EMBL" id="CAB5076090.1"/>
    </source>
</evidence>
<dbReference type="AlphaFoldDB" id="A0A6J7VCL2"/>
<dbReference type="GO" id="GO:0016747">
    <property type="term" value="F:acyltransferase activity, transferring groups other than amino-acyl groups"/>
    <property type="evidence" value="ECO:0007669"/>
    <property type="project" value="InterPro"/>
</dbReference>
<dbReference type="EMBL" id="CAFAZX010000007">
    <property type="protein sequence ID" value="CAB4840285.1"/>
    <property type="molecule type" value="Genomic_DNA"/>
</dbReference>
<proteinExistence type="predicted"/>
<dbReference type="PANTHER" id="PTHR39173">
    <property type="entry name" value="ACETYLTRANSFERASE"/>
    <property type="match status" value="1"/>
</dbReference>
<evidence type="ECO:0000313" key="4">
    <source>
        <dbReference type="EMBL" id="CAB4781818.1"/>
    </source>
</evidence>
<dbReference type="InterPro" id="IPR000182">
    <property type="entry name" value="GNAT_dom"/>
</dbReference>
<gene>
    <name evidence="2" type="ORF">UFOPK2254_01351</name>
    <name evidence="3" type="ORF">UFOPK2646_00405</name>
    <name evidence="4" type="ORF">UFOPK2907_01216</name>
    <name evidence="5" type="ORF">UFOPK3197_00473</name>
    <name evidence="6" type="ORF">UFOPK3241_00242</name>
    <name evidence="7" type="ORF">UFOPK3707_00718</name>
    <name evidence="8" type="ORF">UFOPK3937_01131</name>
    <name evidence="9" type="ORF">UFOPK4265_00873</name>
    <name evidence="10" type="ORF">UFOPK4401_00880</name>
</gene>
<dbReference type="EMBL" id="CAFBQK010000110">
    <property type="protein sequence ID" value="CAB5053254.1"/>
    <property type="molecule type" value="Genomic_DNA"/>
</dbReference>
<dbReference type="EMBL" id="CAFBMY010000106">
    <property type="protein sequence ID" value="CAB4928456.1"/>
    <property type="molecule type" value="Genomic_DNA"/>
</dbReference>
<evidence type="ECO:0000313" key="6">
    <source>
        <dbReference type="EMBL" id="CAB4840285.1"/>
    </source>
</evidence>
<evidence type="ECO:0000313" key="7">
    <source>
        <dbReference type="EMBL" id="CAB4928456.1"/>
    </source>
</evidence>
<sequence>MPEETFYKSEIEDLDETVKDIPAFIAKLDDPEGIAGNIKLPNGASVPRLPGFYRWMWDGEVCGTINFRWKKGSTELPPHCLGHIGYAVFPWKRGLGYATEALRQMLIEIEPLNMPFVEVTTNIDNLASQQVILKNGGVLLEQFTKPEISGGGEGMRYRILQH</sequence>
<dbReference type="InterPro" id="IPR016181">
    <property type="entry name" value="Acyl_CoA_acyltransferase"/>
</dbReference>
<accession>A0A6J7VCL2</accession>
<dbReference type="SUPFAM" id="SSF55729">
    <property type="entry name" value="Acyl-CoA N-acyltransferases (Nat)"/>
    <property type="match status" value="1"/>
</dbReference>
<dbReference type="EMBL" id="CAEZZR010000134">
    <property type="protein sequence ID" value="CAB4781818.1"/>
    <property type="molecule type" value="Genomic_DNA"/>
</dbReference>
<dbReference type="EMBL" id="CAFABI010000037">
    <property type="protein sequence ID" value="CAB4825362.1"/>
    <property type="molecule type" value="Genomic_DNA"/>
</dbReference>
<evidence type="ECO:0000313" key="3">
    <source>
        <dbReference type="EMBL" id="CAB4699879.1"/>
    </source>
</evidence>
<dbReference type="EMBL" id="CAEZYB010000031">
    <property type="protein sequence ID" value="CAB4699879.1"/>
    <property type="molecule type" value="Genomic_DNA"/>
</dbReference>
<protein>
    <submittedName>
        <fullName evidence="10">Unannotated protein</fullName>
    </submittedName>
</protein>
<organism evidence="10">
    <name type="scientific">freshwater metagenome</name>
    <dbReference type="NCBI Taxonomy" id="449393"/>
    <lineage>
        <taxon>unclassified sequences</taxon>
        <taxon>metagenomes</taxon>
        <taxon>ecological metagenomes</taxon>
    </lineage>
</organism>
<evidence type="ECO:0000313" key="9">
    <source>
        <dbReference type="EMBL" id="CAB5053254.1"/>
    </source>
</evidence>
<evidence type="ECO:0000313" key="2">
    <source>
        <dbReference type="EMBL" id="CAB4672743.1"/>
    </source>
</evidence>
<dbReference type="EMBL" id="CAEZWO010000175">
    <property type="protein sequence ID" value="CAB4672743.1"/>
    <property type="molecule type" value="Genomic_DNA"/>
</dbReference>
<evidence type="ECO:0000259" key="1">
    <source>
        <dbReference type="PROSITE" id="PS51186"/>
    </source>
</evidence>